<dbReference type="InterPro" id="IPR036380">
    <property type="entry name" value="Isochorismatase-like_sf"/>
</dbReference>
<feature type="domain" description="Isochorismatase-like" evidence="3">
    <location>
        <begin position="27"/>
        <end position="220"/>
    </location>
</feature>
<dbReference type="InterPro" id="IPR000868">
    <property type="entry name" value="Isochorismatase-like_dom"/>
</dbReference>
<dbReference type="AlphaFoldDB" id="A0A8J2SD34"/>
<dbReference type="Pfam" id="PF00857">
    <property type="entry name" value="Isochorismatase"/>
    <property type="match status" value="1"/>
</dbReference>
<dbReference type="GO" id="GO:0016787">
    <property type="term" value="F:hydrolase activity"/>
    <property type="evidence" value="ECO:0007669"/>
    <property type="project" value="UniProtKB-KW"/>
</dbReference>
<organism evidence="4 5">
    <name type="scientific">Pelagomonas calceolata</name>
    <dbReference type="NCBI Taxonomy" id="35677"/>
    <lineage>
        <taxon>Eukaryota</taxon>
        <taxon>Sar</taxon>
        <taxon>Stramenopiles</taxon>
        <taxon>Ochrophyta</taxon>
        <taxon>Pelagophyceae</taxon>
        <taxon>Pelagomonadales</taxon>
        <taxon>Pelagomonadaceae</taxon>
        <taxon>Pelagomonas</taxon>
    </lineage>
</organism>
<dbReference type="OrthoDB" id="167809at2759"/>
<evidence type="ECO:0000313" key="5">
    <source>
        <dbReference type="Proteomes" id="UP000789595"/>
    </source>
</evidence>
<comment type="caution">
    <text evidence="4">The sequence shown here is derived from an EMBL/GenBank/DDBJ whole genome shotgun (WGS) entry which is preliminary data.</text>
</comment>
<protein>
    <recommendedName>
        <fullName evidence="3">Isochorismatase-like domain-containing protein</fullName>
    </recommendedName>
</protein>
<dbReference type="CDD" id="cd00431">
    <property type="entry name" value="cysteine_hydrolases"/>
    <property type="match status" value="1"/>
</dbReference>
<sequence>GLTSSKSARVFKPAKAKGGCELDTSKTALVLIEYQNEFTTEGGKLHGAVAESMKETGMLEKSAKVVAAARAKGITVIHAPIMFKEDASDSSACVENRRRCLGILAGCAKDRLFTQGTWNADFHESMKPLKGDIVVNGKRGLDGFPGTDLESHLVKKKIETVVLSGFLTNCCVESTMRTAYEKGFNTITLTDCCATTSAEGHRGATEGTFGMFSSPMTGEEFLKKINA</sequence>
<keyword evidence="2" id="KW-0378">Hydrolase</keyword>
<feature type="non-terminal residue" evidence="4">
    <location>
        <position position="227"/>
    </location>
</feature>
<dbReference type="Gene3D" id="3.40.50.850">
    <property type="entry name" value="Isochorismatase-like"/>
    <property type="match status" value="1"/>
</dbReference>
<dbReference type="PANTHER" id="PTHR43540:SF16">
    <property type="entry name" value="ISOCHORISMATASE-LIKE DOMAIN-CONTAINING PROTEIN"/>
    <property type="match status" value="1"/>
</dbReference>
<evidence type="ECO:0000313" key="4">
    <source>
        <dbReference type="EMBL" id="CAH0370373.1"/>
    </source>
</evidence>
<accession>A0A8J2SD34</accession>
<evidence type="ECO:0000256" key="1">
    <source>
        <dbReference type="ARBA" id="ARBA00006336"/>
    </source>
</evidence>
<dbReference type="SUPFAM" id="SSF52499">
    <property type="entry name" value="Isochorismatase-like hydrolases"/>
    <property type="match status" value="1"/>
</dbReference>
<gene>
    <name evidence="4" type="ORF">PECAL_3P02530</name>
</gene>
<dbReference type="PANTHER" id="PTHR43540">
    <property type="entry name" value="PEROXYUREIDOACRYLATE/UREIDOACRYLATE AMIDOHYDROLASE-RELATED"/>
    <property type="match status" value="1"/>
</dbReference>
<reference evidence="4" key="1">
    <citation type="submission" date="2021-11" db="EMBL/GenBank/DDBJ databases">
        <authorList>
            <consortium name="Genoscope - CEA"/>
            <person name="William W."/>
        </authorList>
    </citation>
    <scope>NUCLEOTIDE SEQUENCE</scope>
</reference>
<comment type="similarity">
    <text evidence="1">Belongs to the isochorismatase family.</text>
</comment>
<dbReference type="EMBL" id="CAKKNE010000003">
    <property type="protein sequence ID" value="CAH0370373.1"/>
    <property type="molecule type" value="Genomic_DNA"/>
</dbReference>
<name>A0A8J2SD34_9STRA</name>
<evidence type="ECO:0000256" key="2">
    <source>
        <dbReference type="ARBA" id="ARBA00022801"/>
    </source>
</evidence>
<proteinExistence type="inferred from homology"/>
<keyword evidence="5" id="KW-1185">Reference proteome</keyword>
<evidence type="ECO:0000259" key="3">
    <source>
        <dbReference type="Pfam" id="PF00857"/>
    </source>
</evidence>
<dbReference type="InterPro" id="IPR050272">
    <property type="entry name" value="Isochorismatase-like_hydrls"/>
</dbReference>
<dbReference type="Proteomes" id="UP000789595">
    <property type="component" value="Unassembled WGS sequence"/>
</dbReference>